<dbReference type="AlphaFoldDB" id="A0A317SM81"/>
<evidence type="ECO:0000256" key="1">
    <source>
        <dbReference type="SAM" id="MobiDB-lite"/>
    </source>
</evidence>
<sequence>MSEAKPEPVSSLKSPTRHGGNNRSSTRRRRQGPSSASATVPATNIPSDEPGASGPSTLRRTRSQLAMNKSESKKKQNNSDTDGDDNADETGTPDPHPEPPRRRSRAQGSLHKGNTEPYVKTIVKYSPAAPVPRTTSSKRKDGTEKRSLHRFTNEEHRFIWFYRNDLGCSRGDTYVHFNEYFGLHIRKDSIANTYERLRQKRPAEICNVQHTEPWAVGENYDAGAEEPAATPGGGPEEVYSEEDDWDSDESVFTPPPAPIPQEPGFVPDLTKSQDENPSPAKPTRTETRSGGDIIPESEHGLDVRGQNSGSRKRPTSVLESDSSPEPPPKPKRRPYHRRERNSSPTPPARKRIHFGKRRIERDPDSSGDDLEVAKKTVGSPDGH</sequence>
<gene>
    <name evidence="2" type="ORF">C7212DRAFT_345408</name>
</gene>
<evidence type="ECO:0000313" key="2">
    <source>
        <dbReference type="EMBL" id="PWW75423.1"/>
    </source>
</evidence>
<evidence type="ECO:0000313" key="3">
    <source>
        <dbReference type="Proteomes" id="UP000246991"/>
    </source>
</evidence>
<dbReference type="EMBL" id="PYWC01000046">
    <property type="protein sequence ID" value="PWW75423.1"/>
    <property type="molecule type" value="Genomic_DNA"/>
</dbReference>
<name>A0A317SM81_9PEZI</name>
<keyword evidence="3" id="KW-1185">Reference proteome</keyword>
<proteinExistence type="predicted"/>
<comment type="caution">
    <text evidence="2">The sequence shown here is derived from an EMBL/GenBank/DDBJ whole genome shotgun (WGS) entry which is preliminary data.</text>
</comment>
<reference evidence="2 3" key="1">
    <citation type="submission" date="2018-03" db="EMBL/GenBank/DDBJ databases">
        <title>Genomes of Pezizomycetes fungi and the evolution of truffles.</title>
        <authorList>
            <person name="Murat C."/>
            <person name="Payen T."/>
            <person name="Noel B."/>
            <person name="Kuo A."/>
            <person name="Martin F.M."/>
        </authorList>
    </citation>
    <scope>NUCLEOTIDE SEQUENCE [LARGE SCALE GENOMIC DNA]</scope>
    <source>
        <strain evidence="2">091103-1</strain>
    </source>
</reference>
<feature type="compositionally biased region" description="Basic residues" evidence="1">
    <location>
        <begin position="329"/>
        <end position="339"/>
    </location>
</feature>
<feature type="compositionally biased region" description="Basic and acidic residues" evidence="1">
    <location>
        <begin position="138"/>
        <end position="148"/>
    </location>
</feature>
<feature type="region of interest" description="Disordered" evidence="1">
    <location>
        <begin position="1"/>
        <end position="148"/>
    </location>
</feature>
<feature type="compositionally biased region" description="Acidic residues" evidence="1">
    <location>
        <begin position="238"/>
        <end position="249"/>
    </location>
</feature>
<protein>
    <submittedName>
        <fullName evidence="2">Uncharacterized protein</fullName>
    </submittedName>
</protein>
<organism evidence="2 3">
    <name type="scientific">Tuber magnatum</name>
    <name type="common">white Piedmont truffle</name>
    <dbReference type="NCBI Taxonomy" id="42249"/>
    <lineage>
        <taxon>Eukaryota</taxon>
        <taxon>Fungi</taxon>
        <taxon>Dikarya</taxon>
        <taxon>Ascomycota</taxon>
        <taxon>Pezizomycotina</taxon>
        <taxon>Pezizomycetes</taxon>
        <taxon>Pezizales</taxon>
        <taxon>Tuberaceae</taxon>
        <taxon>Tuber</taxon>
    </lineage>
</organism>
<dbReference type="OrthoDB" id="5481499at2759"/>
<feature type="compositionally biased region" description="Polar residues" evidence="1">
    <location>
        <begin position="54"/>
        <end position="67"/>
    </location>
</feature>
<dbReference type="Proteomes" id="UP000246991">
    <property type="component" value="Unassembled WGS sequence"/>
</dbReference>
<feature type="region of interest" description="Disordered" evidence="1">
    <location>
        <begin position="223"/>
        <end position="383"/>
    </location>
</feature>
<feature type="compositionally biased region" description="Polar residues" evidence="1">
    <location>
        <begin position="32"/>
        <end position="46"/>
    </location>
</feature>
<accession>A0A317SM81</accession>